<protein>
    <submittedName>
        <fullName evidence="1">Uncharacterized protein</fullName>
    </submittedName>
</protein>
<comment type="caution">
    <text evidence="1">The sequence shown here is derived from an EMBL/GenBank/DDBJ whole genome shotgun (WGS) entry which is preliminary data.</text>
</comment>
<dbReference type="EMBL" id="JBHSPA010000115">
    <property type="protein sequence ID" value="MFC5834716.1"/>
    <property type="molecule type" value="Genomic_DNA"/>
</dbReference>
<dbReference type="Proteomes" id="UP001596058">
    <property type="component" value="Unassembled WGS sequence"/>
</dbReference>
<keyword evidence="2" id="KW-1185">Reference proteome</keyword>
<reference evidence="2" key="1">
    <citation type="journal article" date="2019" name="Int. J. Syst. Evol. Microbiol.">
        <title>The Global Catalogue of Microorganisms (GCM) 10K type strain sequencing project: providing services to taxonomists for standard genome sequencing and annotation.</title>
        <authorList>
            <consortium name="The Broad Institute Genomics Platform"/>
            <consortium name="The Broad Institute Genome Sequencing Center for Infectious Disease"/>
            <person name="Wu L."/>
            <person name="Ma J."/>
        </authorList>
    </citation>
    <scope>NUCLEOTIDE SEQUENCE [LARGE SCALE GENOMIC DNA]</scope>
    <source>
        <strain evidence="2">CCUG 53903</strain>
    </source>
</reference>
<dbReference type="RefSeq" id="WP_379524324.1">
    <property type="nucleotide sequence ID" value="NZ_JBHSPA010000115.1"/>
</dbReference>
<proteinExistence type="predicted"/>
<evidence type="ECO:0000313" key="1">
    <source>
        <dbReference type="EMBL" id="MFC5834716.1"/>
    </source>
</evidence>
<sequence>MAAAAISRYLSLLEAGTTGRLTAEMTSAVEALIAEQDPLMINASAHLLAVARV</sequence>
<gene>
    <name evidence="1" type="ORF">ACFPZ3_63670</name>
</gene>
<evidence type="ECO:0000313" key="2">
    <source>
        <dbReference type="Proteomes" id="UP001596058"/>
    </source>
</evidence>
<accession>A0ABW1DDE0</accession>
<name>A0ABW1DDE0_9ACTN</name>
<organism evidence="1 2">
    <name type="scientific">Nonomuraea insulae</name>
    <dbReference type="NCBI Taxonomy" id="1616787"/>
    <lineage>
        <taxon>Bacteria</taxon>
        <taxon>Bacillati</taxon>
        <taxon>Actinomycetota</taxon>
        <taxon>Actinomycetes</taxon>
        <taxon>Streptosporangiales</taxon>
        <taxon>Streptosporangiaceae</taxon>
        <taxon>Nonomuraea</taxon>
    </lineage>
</organism>